<dbReference type="SUPFAM" id="SSF69118">
    <property type="entry name" value="AhpD-like"/>
    <property type="match status" value="1"/>
</dbReference>
<organism evidence="2 3">
    <name type="scientific">Aestuariivirga litoralis</name>
    <dbReference type="NCBI Taxonomy" id="2650924"/>
    <lineage>
        <taxon>Bacteria</taxon>
        <taxon>Pseudomonadati</taxon>
        <taxon>Pseudomonadota</taxon>
        <taxon>Alphaproteobacteria</taxon>
        <taxon>Hyphomicrobiales</taxon>
        <taxon>Aestuariivirgaceae</taxon>
        <taxon>Aestuariivirga</taxon>
    </lineage>
</organism>
<reference evidence="3" key="1">
    <citation type="submission" date="2018-06" db="EMBL/GenBank/DDBJ databases">
        <title>Aestuariibacter litoralis strain KCTC 52945T.</title>
        <authorList>
            <person name="Li X."/>
            <person name="Salam N."/>
            <person name="Li J.-L."/>
            <person name="Chen Y.-M."/>
            <person name="Yang Z.-W."/>
            <person name="Zhang L.-Y."/>
            <person name="Han M.-X."/>
            <person name="Xiao M."/>
            <person name="Li W.-J."/>
        </authorList>
    </citation>
    <scope>NUCLEOTIDE SEQUENCE [LARGE SCALE GENOMIC DNA]</scope>
    <source>
        <strain evidence="3">KCTC 52945</strain>
    </source>
</reference>
<evidence type="ECO:0000259" key="1">
    <source>
        <dbReference type="Pfam" id="PF02627"/>
    </source>
</evidence>
<dbReference type="EMBL" id="QKVK01000006">
    <property type="protein sequence ID" value="PZF76432.1"/>
    <property type="molecule type" value="Genomic_DNA"/>
</dbReference>
<accession>A0A2W2AS20</accession>
<dbReference type="Proteomes" id="UP000248795">
    <property type="component" value="Unassembled WGS sequence"/>
</dbReference>
<dbReference type="GO" id="GO:0051920">
    <property type="term" value="F:peroxiredoxin activity"/>
    <property type="evidence" value="ECO:0007669"/>
    <property type="project" value="InterPro"/>
</dbReference>
<dbReference type="Gene3D" id="1.20.1290.10">
    <property type="entry name" value="AhpD-like"/>
    <property type="match status" value="1"/>
</dbReference>
<evidence type="ECO:0000313" key="3">
    <source>
        <dbReference type="Proteomes" id="UP000248795"/>
    </source>
</evidence>
<gene>
    <name evidence="2" type="ORF">DK847_13640</name>
</gene>
<dbReference type="Pfam" id="PF02627">
    <property type="entry name" value="CMD"/>
    <property type="match status" value="1"/>
</dbReference>
<protein>
    <submittedName>
        <fullName evidence="2">Carboxymuconolactone decarboxylase family protein</fullName>
    </submittedName>
</protein>
<dbReference type="InterPro" id="IPR029032">
    <property type="entry name" value="AhpD-like"/>
</dbReference>
<proteinExistence type="predicted"/>
<dbReference type="InterPro" id="IPR003779">
    <property type="entry name" value="CMD-like"/>
</dbReference>
<name>A0A2W2AS20_9HYPH</name>
<dbReference type="PANTHER" id="PTHR33930:SF2">
    <property type="entry name" value="BLR3452 PROTEIN"/>
    <property type="match status" value="1"/>
</dbReference>
<dbReference type="AlphaFoldDB" id="A0A2W2AS20"/>
<comment type="caution">
    <text evidence="2">The sequence shown here is derived from an EMBL/GenBank/DDBJ whole genome shotgun (WGS) entry which is preliminary data.</text>
</comment>
<dbReference type="PANTHER" id="PTHR33930">
    <property type="entry name" value="ALKYL HYDROPEROXIDE REDUCTASE AHPD"/>
    <property type="match status" value="1"/>
</dbReference>
<keyword evidence="3" id="KW-1185">Reference proteome</keyword>
<feature type="domain" description="Carboxymuconolactone decarboxylase-like" evidence="1">
    <location>
        <begin position="56"/>
        <end position="129"/>
    </location>
</feature>
<evidence type="ECO:0000313" key="2">
    <source>
        <dbReference type="EMBL" id="PZF76432.1"/>
    </source>
</evidence>
<sequence>MSIHSCSLGAPILLDEAKAAGVAAAGHPPVATPACDRMRSMGQWNTAWDPFFELDPLWTEQVMAAGAAIYASGVFSAKEMELLSIAFDASYTHMYAPGTRRHIRSALAAGATVEEVFAILKICVAMGAETLNLAIPLLAEAGSDAAG</sequence>